<sequence>MSWYPEKTLFFTKGLLTPLGIVIQPWMAAAAMAMSSVSVLTSKPTKKSLSCLEYRNYEAKIMMGNFSVKVHRGVDMANANHTTSKLSVASIMSNISNLFGSQQSVNRIRSNDRIRLLRDKSSEFDYQDTALIL</sequence>
<protein>
    <submittedName>
        <fullName evidence="2">Ubiquitin-like domain-containing protein</fullName>
    </submittedName>
</protein>
<dbReference type="AlphaFoldDB" id="A0A0N5AAU5"/>
<dbReference type="STRING" id="451379.A0A0N5AAU5"/>
<keyword evidence="1" id="KW-1185">Reference proteome</keyword>
<dbReference type="Proteomes" id="UP000046393">
    <property type="component" value="Unplaced"/>
</dbReference>
<accession>A0A0N5AAU5</accession>
<evidence type="ECO:0000313" key="2">
    <source>
        <dbReference type="WBParaSite" id="SMUV_0000127101-mRNA-1"/>
    </source>
</evidence>
<proteinExistence type="predicted"/>
<evidence type="ECO:0000313" key="1">
    <source>
        <dbReference type="Proteomes" id="UP000046393"/>
    </source>
</evidence>
<dbReference type="WBParaSite" id="SMUV_0000127101-mRNA-1">
    <property type="protein sequence ID" value="SMUV_0000127101-mRNA-1"/>
    <property type="gene ID" value="SMUV_0000127101"/>
</dbReference>
<name>A0A0N5AAU5_9BILA</name>
<organism evidence="1 2">
    <name type="scientific">Syphacia muris</name>
    <dbReference type="NCBI Taxonomy" id="451379"/>
    <lineage>
        <taxon>Eukaryota</taxon>
        <taxon>Metazoa</taxon>
        <taxon>Ecdysozoa</taxon>
        <taxon>Nematoda</taxon>
        <taxon>Chromadorea</taxon>
        <taxon>Rhabditida</taxon>
        <taxon>Spirurina</taxon>
        <taxon>Oxyuridomorpha</taxon>
        <taxon>Oxyuroidea</taxon>
        <taxon>Oxyuridae</taxon>
        <taxon>Syphacia</taxon>
    </lineage>
</organism>
<reference evidence="2" key="1">
    <citation type="submission" date="2017-02" db="UniProtKB">
        <authorList>
            <consortium name="WormBaseParasite"/>
        </authorList>
    </citation>
    <scope>IDENTIFICATION</scope>
</reference>